<keyword evidence="2" id="KW-1185">Reference proteome</keyword>
<gene>
    <name evidence="1" type="ORF">Mtai_v1c04240</name>
</gene>
<sequence>MKTRLAKLEQAAQSLLDADAPFVGLWLDARGDTPSWFAVRADEADSPGVKALEQGRPVMVLLLLLAADRPEALVPVEVHPALVKAIQRHRAADGGLLVLLKP</sequence>
<dbReference type="Proteomes" id="UP000263013">
    <property type="component" value="Chromosome"/>
</dbReference>
<protein>
    <submittedName>
        <fullName evidence="1">Uncharacterized protein</fullName>
    </submittedName>
</protein>
<proteinExistence type="predicted"/>
<evidence type="ECO:0000313" key="1">
    <source>
        <dbReference type="EMBL" id="AWR85672.1"/>
    </source>
</evidence>
<organism evidence="1 2">
    <name type="scientific">Meiothermus taiwanensis WR-220</name>
    <dbReference type="NCBI Taxonomy" id="1339250"/>
    <lineage>
        <taxon>Bacteria</taxon>
        <taxon>Thermotogati</taxon>
        <taxon>Deinococcota</taxon>
        <taxon>Deinococci</taxon>
        <taxon>Thermales</taxon>
        <taxon>Thermaceae</taxon>
        <taxon>Meiothermus</taxon>
    </lineage>
</organism>
<name>A0ABM6WFB1_9DEIN</name>
<dbReference type="EMBL" id="CP021130">
    <property type="protein sequence ID" value="AWR85672.1"/>
    <property type="molecule type" value="Genomic_DNA"/>
</dbReference>
<evidence type="ECO:0000313" key="2">
    <source>
        <dbReference type="Proteomes" id="UP000263013"/>
    </source>
</evidence>
<reference evidence="1 2" key="1">
    <citation type="submission" date="2017-05" db="EMBL/GenBank/DDBJ databases">
        <title>Complete genome sequence of Meiothermus taiwanensis WR-220.</title>
        <authorList>
            <person name="Wu W.-L."/>
            <person name="Lo W.-S."/>
            <person name="Kuo C.-H."/>
            <person name="Wu S.-H."/>
        </authorList>
    </citation>
    <scope>NUCLEOTIDE SEQUENCE [LARGE SCALE GENOMIC DNA]</scope>
    <source>
        <strain evidence="1 2">WR-220</strain>
    </source>
</reference>
<accession>A0ABM6WFB1</accession>
<dbReference type="RefSeq" id="WP_187388579.1">
    <property type="nucleotide sequence ID" value="NZ_CP021130.1"/>
</dbReference>